<evidence type="ECO:0000313" key="2">
    <source>
        <dbReference type="Proteomes" id="UP001258181"/>
    </source>
</evidence>
<comment type="caution">
    <text evidence="1">The sequence shown here is derived from an EMBL/GenBank/DDBJ whole genome shotgun (WGS) entry which is preliminary data.</text>
</comment>
<protein>
    <submittedName>
        <fullName evidence="1">Uncharacterized protein YoxC</fullName>
    </submittedName>
</protein>
<sequence>MWLWIFLAACACVAVSFLVPGVKAIKESMTTVQKMKSTGDSMTAKMNDIKMQQQLLQEKKDYLRYDLYQKKNSFTAVKEAFAGWKDTLQKIKN</sequence>
<gene>
    <name evidence="1" type="ORF">J2X07_000858</name>
</gene>
<dbReference type="EMBL" id="JAVDWA010000001">
    <property type="protein sequence ID" value="MDR7071883.1"/>
    <property type="molecule type" value="Genomic_DNA"/>
</dbReference>
<organism evidence="1 2">
    <name type="scientific">Fictibacillus barbaricus</name>
    <dbReference type="NCBI Taxonomy" id="182136"/>
    <lineage>
        <taxon>Bacteria</taxon>
        <taxon>Bacillati</taxon>
        <taxon>Bacillota</taxon>
        <taxon>Bacilli</taxon>
        <taxon>Bacillales</taxon>
        <taxon>Fictibacillaceae</taxon>
        <taxon>Fictibacillus</taxon>
    </lineage>
</organism>
<reference evidence="1 2" key="1">
    <citation type="submission" date="2023-07" db="EMBL/GenBank/DDBJ databases">
        <title>Sorghum-associated microbial communities from plants grown in Nebraska, USA.</title>
        <authorList>
            <person name="Schachtman D."/>
        </authorList>
    </citation>
    <scope>NUCLEOTIDE SEQUENCE [LARGE SCALE GENOMIC DNA]</scope>
    <source>
        <strain evidence="1 2">BE211</strain>
    </source>
</reference>
<keyword evidence="2" id="KW-1185">Reference proteome</keyword>
<evidence type="ECO:0000313" key="1">
    <source>
        <dbReference type="EMBL" id="MDR7071883.1"/>
    </source>
</evidence>
<proteinExistence type="predicted"/>
<dbReference type="Proteomes" id="UP001258181">
    <property type="component" value="Unassembled WGS sequence"/>
</dbReference>
<accession>A0ABU1TXF4</accession>
<dbReference type="RefSeq" id="WP_310256804.1">
    <property type="nucleotide sequence ID" value="NZ_JAVDWA010000001.1"/>
</dbReference>
<name>A0ABU1TXF4_9BACL</name>